<dbReference type="InterPro" id="IPR022441">
    <property type="entry name" value="Para_beta_helix_rpt-2"/>
</dbReference>
<dbReference type="InterPro" id="IPR006633">
    <property type="entry name" value="Carb-bd_sugar_hydrolysis-dom"/>
</dbReference>
<dbReference type="SUPFAM" id="SSF51126">
    <property type="entry name" value="Pectin lyase-like"/>
    <property type="match status" value="2"/>
</dbReference>
<dbReference type="SMART" id="SM00722">
    <property type="entry name" value="CASH"/>
    <property type="match status" value="1"/>
</dbReference>
<dbReference type="Gene3D" id="2.160.20.10">
    <property type="entry name" value="Single-stranded right-handed beta-helix, Pectin lyase-like"/>
    <property type="match status" value="2"/>
</dbReference>
<dbReference type="PANTHER" id="PTHR22990:SF15">
    <property type="entry name" value="F-BOX ONLY PROTEIN 10"/>
    <property type="match status" value="1"/>
</dbReference>
<proteinExistence type="predicted"/>
<sequence>MSGKKLLLTNLLVLFVILFWNIFSINNHEQEHKRKPHINVTEYDHLIEDIPEGYDWTAAFQAANDSLTSGGTIYVPAGVYYIKATGVLYDKKERDKPTGGVSLGNNVELKLSPDAVLKAIPNDSESYAILRVADKSNVKIYGKGVIQGDRNEHKATNGEWGYCIALNGASNVTIKDVTVKNCWGDGVFLGAGIENGKIPSSNVKIKGIKADNNRRQGISIIYAKNIVISDSRFENTNGTPPSSGIDLEPESVVGYSVKNVLIEKSYFFNNAGFGILVHGDVTGTVVTGNTCNQNGASGIVFFKVKDGIAKNNTCLTNKESGINIDKSSGVIVKDNILENNKNGISLVGGSNNNTVYHNSIKNSLINGINLVEVSSNTIKSNTSQFNKENGFYLYNSTSNIIINNKCKNNNKGIYLNGNSENNTIKNNDCLKE</sequence>
<name>A0AA90SEW3_9BACI</name>
<dbReference type="AlphaFoldDB" id="A0AA90SEW3"/>
<comment type="caution">
    <text evidence="5">The sequence shown here is derived from an EMBL/GenBank/DDBJ whole genome shotgun (WGS) entry which is preliminary data.</text>
</comment>
<dbReference type="RefSeq" id="WP_305158965.1">
    <property type="nucleotide sequence ID" value="NZ_JAUUTP010000002.1"/>
</dbReference>
<evidence type="ECO:0000313" key="5">
    <source>
        <dbReference type="EMBL" id="MDP1417433.1"/>
    </source>
</evidence>
<keyword evidence="3" id="KW-0833">Ubl conjugation pathway</keyword>
<dbReference type="InterPro" id="IPR012334">
    <property type="entry name" value="Pectin_lyas_fold"/>
</dbReference>
<evidence type="ECO:0000259" key="4">
    <source>
        <dbReference type="SMART" id="SM00722"/>
    </source>
</evidence>
<evidence type="ECO:0000256" key="2">
    <source>
        <dbReference type="ARBA" id="ARBA00022737"/>
    </source>
</evidence>
<evidence type="ECO:0000256" key="1">
    <source>
        <dbReference type="ARBA" id="ARBA00004906"/>
    </source>
</evidence>
<dbReference type="InterPro" id="IPR011050">
    <property type="entry name" value="Pectin_lyase_fold/virulence"/>
</dbReference>
<dbReference type="Pfam" id="PF13229">
    <property type="entry name" value="Beta_helix"/>
    <property type="match status" value="2"/>
</dbReference>
<reference evidence="5" key="1">
    <citation type="submission" date="2023-07" db="EMBL/GenBank/DDBJ databases">
        <title>Murine gut Bacillus species.</title>
        <authorList>
            <person name="Gutman E."/>
            <person name="Hashuel R."/>
            <person name="Litvak Y."/>
        </authorList>
    </citation>
    <scope>NUCLEOTIDE SEQUENCE</scope>
    <source>
        <strain evidence="5">RU283</strain>
    </source>
</reference>
<dbReference type="InterPro" id="IPR006626">
    <property type="entry name" value="PbH1"/>
</dbReference>
<dbReference type="Proteomes" id="UP001178277">
    <property type="component" value="Unassembled WGS sequence"/>
</dbReference>
<dbReference type="InterPro" id="IPR051550">
    <property type="entry name" value="SCF-Subunits/Alg-Epimerases"/>
</dbReference>
<dbReference type="InterPro" id="IPR039448">
    <property type="entry name" value="Beta_helix"/>
</dbReference>
<evidence type="ECO:0000313" key="6">
    <source>
        <dbReference type="Proteomes" id="UP001178277"/>
    </source>
</evidence>
<comment type="pathway">
    <text evidence="1">Protein modification; protein ubiquitination.</text>
</comment>
<dbReference type="EMBL" id="JAUUTP010000002">
    <property type="protein sequence ID" value="MDP1417433.1"/>
    <property type="molecule type" value="Genomic_DNA"/>
</dbReference>
<feature type="domain" description="Carbohydrate-binding/sugar hydrolysis" evidence="4">
    <location>
        <begin position="262"/>
        <end position="416"/>
    </location>
</feature>
<dbReference type="PANTHER" id="PTHR22990">
    <property type="entry name" value="F-BOX ONLY PROTEIN"/>
    <property type="match status" value="1"/>
</dbReference>
<protein>
    <submittedName>
        <fullName evidence="5">Right-handed parallel beta-helix repeat-containing protein</fullName>
    </submittedName>
</protein>
<dbReference type="NCBIfam" id="TIGR03804">
    <property type="entry name" value="para_beta_helix"/>
    <property type="match status" value="4"/>
</dbReference>
<organism evidence="5 6">
    <name type="scientific">Peribacillus simplex</name>
    <dbReference type="NCBI Taxonomy" id="1478"/>
    <lineage>
        <taxon>Bacteria</taxon>
        <taxon>Bacillati</taxon>
        <taxon>Bacillota</taxon>
        <taxon>Bacilli</taxon>
        <taxon>Bacillales</taxon>
        <taxon>Bacillaceae</taxon>
        <taxon>Peribacillus</taxon>
    </lineage>
</organism>
<keyword evidence="2" id="KW-0677">Repeat</keyword>
<accession>A0AA90SEW3</accession>
<evidence type="ECO:0000256" key="3">
    <source>
        <dbReference type="ARBA" id="ARBA00022786"/>
    </source>
</evidence>
<dbReference type="SMART" id="SM00710">
    <property type="entry name" value="PbH1"/>
    <property type="match status" value="10"/>
</dbReference>
<gene>
    <name evidence="5" type="ORF">Q8G35_03310</name>
</gene>